<dbReference type="SUPFAM" id="SSF141986">
    <property type="entry name" value="LD-carboxypeptidase A C-terminal domain-like"/>
    <property type="match status" value="1"/>
</dbReference>
<evidence type="ECO:0000256" key="2">
    <source>
        <dbReference type="ARBA" id="ARBA00022645"/>
    </source>
</evidence>
<dbReference type="Gene3D" id="3.40.50.10740">
    <property type="entry name" value="Class I glutamine amidotransferase-like"/>
    <property type="match status" value="1"/>
</dbReference>
<dbReference type="PANTHER" id="PTHR30237">
    <property type="entry name" value="MURAMOYLTETRAPEPTIDE CARBOXYPEPTIDASE"/>
    <property type="match status" value="1"/>
</dbReference>
<dbReference type="PANTHER" id="PTHR30237:SF2">
    <property type="entry name" value="MUREIN TETRAPEPTIDE CARBOXYPEPTIDASE"/>
    <property type="match status" value="1"/>
</dbReference>
<comment type="similarity">
    <text evidence="1">Belongs to the peptidase S66 family.</text>
</comment>
<dbReference type="InterPro" id="IPR040449">
    <property type="entry name" value="Peptidase_S66_N"/>
</dbReference>
<sequence length="279" mass="29954">GLAELKRQGFQVVANQDSKPEGYFAGPALDRMNGFLSGLQSEQIDGLMAARGGYGSNYLLDFEVDKNLKEAKSVIGFSDLSTLQIYLWQKCGWVTFYGPMVAAGISGGPDRAEGYDEHSFLRAIGKAEAGWKLRLKGEPVLTGQAVGRVLGGAMTLVEATIGTPWELDTKDSILILEDRAMKPYQVDRVLMHFKHAGKFESVKGIVLGDFPDSPPLVAGAPSVREVCARILRPLGIPIVFGAPVGHTLRPMLTIPLGIQARLDAAGEGTLEFLEPAVAA</sequence>
<feature type="active site" description="Charge relay system" evidence="6">
    <location>
        <position position="177"/>
    </location>
</feature>
<comment type="caution">
    <text evidence="9">The sequence shown here is derived from an EMBL/GenBank/DDBJ whole genome shotgun (WGS) entry which is preliminary data.</text>
</comment>
<dbReference type="EMBL" id="JACDQQ010002203">
    <property type="protein sequence ID" value="MBA0087822.1"/>
    <property type="molecule type" value="Genomic_DNA"/>
</dbReference>
<evidence type="ECO:0000256" key="6">
    <source>
        <dbReference type="PIRSR" id="PIRSR028757-1"/>
    </source>
</evidence>
<evidence type="ECO:0000313" key="9">
    <source>
        <dbReference type="EMBL" id="MBA0087822.1"/>
    </source>
</evidence>
<keyword evidence="2" id="KW-0121">Carboxypeptidase</keyword>
<feature type="domain" description="LD-carboxypeptidase C-terminal" evidence="8">
    <location>
        <begin position="147"/>
        <end position="262"/>
    </location>
</feature>
<dbReference type="InterPro" id="IPR040921">
    <property type="entry name" value="Peptidase_S66C"/>
</dbReference>
<dbReference type="Proteomes" id="UP000567293">
    <property type="component" value="Unassembled WGS sequence"/>
</dbReference>
<dbReference type="InterPro" id="IPR027461">
    <property type="entry name" value="Carboxypeptidase_A_C_sf"/>
</dbReference>
<dbReference type="Gene3D" id="3.50.30.60">
    <property type="entry name" value="LD-carboxypeptidase A C-terminal domain-like"/>
    <property type="match status" value="1"/>
</dbReference>
<feature type="non-terminal residue" evidence="9">
    <location>
        <position position="1"/>
    </location>
</feature>
<keyword evidence="4" id="KW-0378">Hydrolase</keyword>
<dbReference type="InterPro" id="IPR029062">
    <property type="entry name" value="Class_I_gatase-like"/>
</dbReference>
<protein>
    <submittedName>
        <fullName evidence="9">LD-carboxypeptidase</fullName>
    </submittedName>
</protein>
<feature type="domain" description="LD-carboxypeptidase N-terminal" evidence="7">
    <location>
        <begin position="2"/>
        <end position="98"/>
    </location>
</feature>
<dbReference type="CDD" id="cd07025">
    <property type="entry name" value="Peptidase_S66"/>
    <property type="match status" value="1"/>
</dbReference>
<dbReference type="InterPro" id="IPR027478">
    <property type="entry name" value="LdcA_N"/>
</dbReference>
<keyword evidence="5" id="KW-0720">Serine protease</keyword>
<feature type="active site" description="Nucleophile" evidence="6">
    <location>
        <position position="78"/>
    </location>
</feature>
<evidence type="ECO:0000256" key="3">
    <source>
        <dbReference type="ARBA" id="ARBA00022670"/>
    </source>
</evidence>
<keyword evidence="10" id="KW-1185">Reference proteome</keyword>
<gene>
    <name evidence="9" type="ORF">HRJ53_22780</name>
</gene>
<dbReference type="SUPFAM" id="SSF52317">
    <property type="entry name" value="Class I glutamine amidotransferase-like"/>
    <property type="match status" value="1"/>
</dbReference>
<dbReference type="GO" id="GO:0004180">
    <property type="term" value="F:carboxypeptidase activity"/>
    <property type="evidence" value="ECO:0007669"/>
    <property type="project" value="UniProtKB-KW"/>
</dbReference>
<evidence type="ECO:0000259" key="8">
    <source>
        <dbReference type="Pfam" id="PF17676"/>
    </source>
</evidence>
<evidence type="ECO:0000259" key="7">
    <source>
        <dbReference type="Pfam" id="PF02016"/>
    </source>
</evidence>
<reference evidence="9" key="1">
    <citation type="submission" date="2020-06" db="EMBL/GenBank/DDBJ databases">
        <title>Legume-microbial interactions unlock mineral nutrients during tropical forest succession.</title>
        <authorList>
            <person name="Epihov D.Z."/>
        </authorList>
    </citation>
    <scope>NUCLEOTIDE SEQUENCE [LARGE SCALE GENOMIC DNA]</scope>
    <source>
        <strain evidence="9">Pan2503</strain>
    </source>
</reference>
<dbReference type="InterPro" id="IPR003507">
    <property type="entry name" value="S66_fam"/>
</dbReference>
<dbReference type="Pfam" id="PF17676">
    <property type="entry name" value="Peptidase_S66C"/>
    <property type="match status" value="1"/>
</dbReference>
<dbReference type="PIRSF" id="PIRSF028757">
    <property type="entry name" value="LD-carboxypeptidase"/>
    <property type="match status" value="1"/>
</dbReference>
<evidence type="ECO:0000313" key="10">
    <source>
        <dbReference type="Proteomes" id="UP000567293"/>
    </source>
</evidence>
<feature type="active site" description="Charge relay system" evidence="6">
    <location>
        <position position="246"/>
    </location>
</feature>
<evidence type="ECO:0000256" key="1">
    <source>
        <dbReference type="ARBA" id="ARBA00010233"/>
    </source>
</evidence>
<name>A0A7V8NUV7_9BACT</name>
<evidence type="ECO:0000256" key="5">
    <source>
        <dbReference type="ARBA" id="ARBA00022825"/>
    </source>
</evidence>
<keyword evidence="3" id="KW-0645">Protease</keyword>
<accession>A0A7V8NUV7</accession>
<dbReference type="GO" id="GO:0008236">
    <property type="term" value="F:serine-type peptidase activity"/>
    <property type="evidence" value="ECO:0007669"/>
    <property type="project" value="UniProtKB-KW"/>
</dbReference>
<dbReference type="AlphaFoldDB" id="A0A7V8NUV7"/>
<evidence type="ECO:0000256" key="4">
    <source>
        <dbReference type="ARBA" id="ARBA00022801"/>
    </source>
</evidence>
<dbReference type="GO" id="GO:0006508">
    <property type="term" value="P:proteolysis"/>
    <property type="evidence" value="ECO:0007669"/>
    <property type="project" value="UniProtKB-KW"/>
</dbReference>
<proteinExistence type="inferred from homology"/>
<organism evidence="9 10">
    <name type="scientific">Candidatus Acidiferrum panamense</name>
    <dbReference type="NCBI Taxonomy" id="2741543"/>
    <lineage>
        <taxon>Bacteria</taxon>
        <taxon>Pseudomonadati</taxon>
        <taxon>Acidobacteriota</taxon>
        <taxon>Terriglobia</taxon>
        <taxon>Candidatus Acidiferrales</taxon>
        <taxon>Candidatus Acidiferrum</taxon>
    </lineage>
</organism>
<dbReference type="Pfam" id="PF02016">
    <property type="entry name" value="Peptidase_S66"/>
    <property type="match status" value="1"/>
</dbReference>